<reference evidence="1" key="1">
    <citation type="submission" date="2023-03" db="EMBL/GenBank/DDBJ databases">
        <title>Chromosome-level genomes of two armyworms, Mythimna separata and Mythimna loreyi, provide insights into the biosynthesis and reception of sex pheromones.</title>
        <authorList>
            <person name="Zhao H."/>
        </authorList>
    </citation>
    <scope>NUCLEOTIDE SEQUENCE</scope>
    <source>
        <strain evidence="1">BeijingLab</strain>
    </source>
</reference>
<dbReference type="EMBL" id="CM056801">
    <property type="protein sequence ID" value="KAJ8708715.1"/>
    <property type="molecule type" value="Genomic_DNA"/>
</dbReference>
<sequence>MPHDMFLAQWVCLIEKVSGRDTSAFNVSPSGRKYYGLYQIPKQWCGERRRGGNCNVTCAALLDDDIRDDTACAVQIADNHGFQFWELWNKRCKNNHFTNEEIHKCPELLRISRECDRKPSRIQHHSVLSSRIQHRMSRRFRRSAYESRSNSSLASDETV</sequence>
<accession>A0ACC2Q5Y8</accession>
<gene>
    <name evidence="1" type="ORF">PYW08_010097</name>
</gene>
<evidence type="ECO:0000313" key="1">
    <source>
        <dbReference type="EMBL" id="KAJ8708715.1"/>
    </source>
</evidence>
<protein>
    <submittedName>
        <fullName evidence="1">Uncharacterized protein</fullName>
    </submittedName>
</protein>
<name>A0ACC2Q5Y8_9NEOP</name>
<comment type="caution">
    <text evidence="1">The sequence shown here is derived from an EMBL/GenBank/DDBJ whole genome shotgun (WGS) entry which is preliminary data.</text>
</comment>
<evidence type="ECO:0000313" key="2">
    <source>
        <dbReference type="Proteomes" id="UP001231649"/>
    </source>
</evidence>
<proteinExistence type="predicted"/>
<keyword evidence="2" id="KW-1185">Reference proteome</keyword>
<organism evidence="1 2">
    <name type="scientific">Mythimna loreyi</name>
    <dbReference type="NCBI Taxonomy" id="667449"/>
    <lineage>
        <taxon>Eukaryota</taxon>
        <taxon>Metazoa</taxon>
        <taxon>Ecdysozoa</taxon>
        <taxon>Arthropoda</taxon>
        <taxon>Hexapoda</taxon>
        <taxon>Insecta</taxon>
        <taxon>Pterygota</taxon>
        <taxon>Neoptera</taxon>
        <taxon>Endopterygota</taxon>
        <taxon>Lepidoptera</taxon>
        <taxon>Glossata</taxon>
        <taxon>Ditrysia</taxon>
        <taxon>Noctuoidea</taxon>
        <taxon>Noctuidae</taxon>
        <taxon>Noctuinae</taxon>
        <taxon>Hadenini</taxon>
        <taxon>Mythimna</taxon>
    </lineage>
</organism>
<dbReference type="Proteomes" id="UP001231649">
    <property type="component" value="Chromosome 25"/>
</dbReference>